<dbReference type="Proteomes" id="UP000199073">
    <property type="component" value="Unassembled WGS sequence"/>
</dbReference>
<dbReference type="OrthoDB" id="199365at2"/>
<reference evidence="2 3" key="1">
    <citation type="submission" date="2016-10" db="EMBL/GenBank/DDBJ databases">
        <authorList>
            <person name="de Groot N.N."/>
        </authorList>
    </citation>
    <scope>NUCLEOTIDE SEQUENCE [LARGE SCALE GENOMIC DNA]</scope>
    <source>
        <strain evidence="2 3">DSM 12130</strain>
    </source>
</reference>
<evidence type="ECO:0000313" key="3">
    <source>
        <dbReference type="Proteomes" id="UP000199073"/>
    </source>
</evidence>
<protein>
    <recommendedName>
        <fullName evidence="4">DUF2149 domain-containing protein</fullName>
    </recommendedName>
</protein>
<evidence type="ECO:0008006" key="4">
    <source>
        <dbReference type="Google" id="ProtNLM"/>
    </source>
</evidence>
<dbReference type="RefSeq" id="WP_092223663.1">
    <property type="nucleotide sequence ID" value="NZ_FNJI01000019.1"/>
</dbReference>
<dbReference type="STRING" id="91360.SAMN05660330_02683"/>
<accession>A0A1H0SHV3</accession>
<dbReference type="InterPro" id="IPR018676">
    <property type="entry name" value="DUF2149"/>
</dbReference>
<feature type="transmembrane region" description="Helical" evidence="1">
    <location>
        <begin position="30"/>
        <end position="52"/>
    </location>
</feature>
<dbReference type="EMBL" id="FNJI01000019">
    <property type="protein sequence ID" value="SDP41361.1"/>
    <property type="molecule type" value="Genomic_DNA"/>
</dbReference>
<organism evidence="2 3">
    <name type="scientific">Desulforhopalus singaporensis</name>
    <dbReference type="NCBI Taxonomy" id="91360"/>
    <lineage>
        <taxon>Bacteria</taxon>
        <taxon>Pseudomonadati</taxon>
        <taxon>Thermodesulfobacteriota</taxon>
        <taxon>Desulfobulbia</taxon>
        <taxon>Desulfobulbales</taxon>
        <taxon>Desulfocapsaceae</taxon>
        <taxon>Desulforhopalus</taxon>
    </lineage>
</organism>
<keyword evidence="1" id="KW-0812">Transmembrane</keyword>
<sequence>MRYLQRKRIRQAGKAFGDPAFRDDDPMTGVANLFDIGLVFIVGLLMTLMGVFRMQDLFDQQSKLTIVKQRESGEMEILVKDGAKLTATKVTREAAKGMGSRLGVAYRLKDGSMVYVPDEKQ</sequence>
<gene>
    <name evidence="2" type="ORF">SAMN05660330_02683</name>
</gene>
<proteinExistence type="predicted"/>
<name>A0A1H0SHV3_9BACT</name>
<dbReference type="Pfam" id="PF09919">
    <property type="entry name" value="DUF2149"/>
    <property type="match status" value="1"/>
</dbReference>
<evidence type="ECO:0000313" key="2">
    <source>
        <dbReference type="EMBL" id="SDP41361.1"/>
    </source>
</evidence>
<evidence type="ECO:0000256" key="1">
    <source>
        <dbReference type="SAM" id="Phobius"/>
    </source>
</evidence>
<dbReference type="AlphaFoldDB" id="A0A1H0SHV3"/>
<keyword evidence="3" id="KW-1185">Reference proteome</keyword>
<keyword evidence="1" id="KW-1133">Transmembrane helix</keyword>
<keyword evidence="1" id="KW-0472">Membrane</keyword>